<dbReference type="PANTHER" id="PTHR46910:SF17">
    <property type="entry name" value="SCFA-RELATED"/>
    <property type="match status" value="1"/>
</dbReference>
<sequence>MALVDGGFEFHNATTPSTSPTNAIPGGQQREKTTGNSRDQSPNEGAGPNAIPPTTPRHQNIGFIGVFLMVIAIGLQYAGPHRQSLLASHNVDADKLSERIFSAIRAKLLDILSFGSLEAVQACILLGTYYLFHGNTGLAWPACGYGLRIAQALNLHRKLLRNELESVQSADWRNRNGTRKRCWWAIYEIETFCSMSYGYPHSIKDADCDVDPLDPSAKSQFVLFPTSFDEPLQCDTTLLYYKYFMSKLSVLIKIALAELYHIGPGSTESSALSDSTSSLHCLVQRVAVLDAKLQQWRAEIPAELRLESGSYAKASYSSIEELDMDVGASGPRFENHIFQLQALALKLAYENARFLFTDHFSQKELTAILDVERPMRSLKPMASASLEDDLTDAAKLEQIPLLSSAQQSHVQPNIEHTLQSLPEAESVSTLAANTGDLTFQYVEDPALSQAVFDFDQVVLTQAPLFREVTPMSASL</sequence>
<name>A0ABR4ITL9_9EURO</name>
<dbReference type="EMBL" id="JBFXLS010000010">
    <property type="protein sequence ID" value="KAL2831108.1"/>
    <property type="molecule type" value="Genomic_DNA"/>
</dbReference>
<dbReference type="Proteomes" id="UP001610335">
    <property type="component" value="Unassembled WGS sequence"/>
</dbReference>
<keyword evidence="1" id="KW-0539">Nucleus</keyword>
<evidence type="ECO:0000313" key="4">
    <source>
        <dbReference type="EMBL" id="KAL2831108.1"/>
    </source>
</evidence>
<organism evidence="4 5">
    <name type="scientific">Aspergillus cavernicola</name>
    <dbReference type="NCBI Taxonomy" id="176166"/>
    <lineage>
        <taxon>Eukaryota</taxon>
        <taxon>Fungi</taxon>
        <taxon>Dikarya</taxon>
        <taxon>Ascomycota</taxon>
        <taxon>Pezizomycotina</taxon>
        <taxon>Eurotiomycetes</taxon>
        <taxon>Eurotiomycetidae</taxon>
        <taxon>Eurotiales</taxon>
        <taxon>Aspergillaceae</taxon>
        <taxon>Aspergillus</taxon>
        <taxon>Aspergillus subgen. Nidulantes</taxon>
    </lineage>
</organism>
<dbReference type="PANTHER" id="PTHR46910">
    <property type="entry name" value="TRANSCRIPTION FACTOR PDR1"/>
    <property type="match status" value="1"/>
</dbReference>
<dbReference type="InterPro" id="IPR007219">
    <property type="entry name" value="XnlR_reg_dom"/>
</dbReference>
<evidence type="ECO:0000259" key="3">
    <source>
        <dbReference type="SMART" id="SM00906"/>
    </source>
</evidence>
<evidence type="ECO:0000313" key="5">
    <source>
        <dbReference type="Proteomes" id="UP001610335"/>
    </source>
</evidence>
<dbReference type="InterPro" id="IPR050987">
    <property type="entry name" value="AtrR-like"/>
</dbReference>
<feature type="compositionally biased region" description="Polar residues" evidence="2">
    <location>
        <begin position="12"/>
        <end position="22"/>
    </location>
</feature>
<feature type="region of interest" description="Disordered" evidence="2">
    <location>
        <begin position="10"/>
        <end position="54"/>
    </location>
</feature>
<evidence type="ECO:0000256" key="2">
    <source>
        <dbReference type="SAM" id="MobiDB-lite"/>
    </source>
</evidence>
<comment type="caution">
    <text evidence="4">The sequence shown here is derived from an EMBL/GenBank/DDBJ whole genome shotgun (WGS) entry which is preliminary data.</text>
</comment>
<accession>A0ABR4ITL9</accession>
<protein>
    <submittedName>
        <fullName evidence="4">Fungal-specific transcription factor domain-containing protein</fullName>
    </submittedName>
</protein>
<gene>
    <name evidence="4" type="ORF">BDW59DRAFT_158053</name>
</gene>
<reference evidence="4 5" key="1">
    <citation type="submission" date="2024-07" db="EMBL/GenBank/DDBJ databases">
        <title>Section-level genome sequencing and comparative genomics of Aspergillus sections Usti and Cavernicolus.</title>
        <authorList>
            <consortium name="Lawrence Berkeley National Laboratory"/>
            <person name="Nybo J.L."/>
            <person name="Vesth T.C."/>
            <person name="Theobald S."/>
            <person name="Frisvad J.C."/>
            <person name="Larsen T.O."/>
            <person name="Kjaerboelling I."/>
            <person name="Rothschild-Mancinelli K."/>
            <person name="Lyhne E.K."/>
            <person name="Kogle M.E."/>
            <person name="Barry K."/>
            <person name="Clum A."/>
            <person name="Na H."/>
            <person name="Ledsgaard L."/>
            <person name="Lin J."/>
            <person name="Lipzen A."/>
            <person name="Kuo A."/>
            <person name="Riley R."/>
            <person name="Mondo S."/>
            <person name="LaButti K."/>
            <person name="Haridas S."/>
            <person name="Pangalinan J."/>
            <person name="Salamov A.A."/>
            <person name="Simmons B.A."/>
            <person name="Magnuson J.K."/>
            <person name="Chen J."/>
            <person name="Drula E."/>
            <person name="Henrissat B."/>
            <person name="Wiebenga A."/>
            <person name="Lubbers R.J."/>
            <person name="Gomes A.C."/>
            <person name="Makela M.R."/>
            <person name="Stajich J."/>
            <person name="Grigoriev I.V."/>
            <person name="Mortensen U.H."/>
            <person name="De vries R.P."/>
            <person name="Baker S.E."/>
            <person name="Andersen M.R."/>
        </authorList>
    </citation>
    <scope>NUCLEOTIDE SEQUENCE [LARGE SCALE GENOMIC DNA]</scope>
    <source>
        <strain evidence="4 5">CBS 600.67</strain>
    </source>
</reference>
<proteinExistence type="predicted"/>
<dbReference type="SMART" id="SM00906">
    <property type="entry name" value="Fungal_trans"/>
    <property type="match status" value="1"/>
</dbReference>
<feature type="compositionally biased region" description="Polar residues" evidence="2">
    <location>
        <begin position="34"/>
        <end position="43"/>
    </location>
</feature>
<feature type="domain" description="Xylanolytic transcriptional activator regulatory" evidence="3">
    <location>
        <begin position="139"/>
        <end position="219"/>
    </location>
</feature>
<dbReference type="CDD" id="cd12148">
    <property type="entry name" value="fungal_TF_MHR"/>
    <property type="match status" value="1"/>
</dbReference>
<evidence type="ECO:0000256" key="1">
    <source>
        <dbReference type="ARBA" id="ARBA00023242"/>
    </source>
</evidence>
<dbReference type="Pfam" id="PF04082">
    <property type="entry name" value="Fungal_trans"/>
    <property type="match status" value="1"/>
</dbReference>
<keyword evidence="5" id="KW-1185">Reference proteome</keyword>